<dbReference type="AlphaFoldDB" id="A0A9R1XMF4"/>
<dbReference type="EMBL" id="NBSK02000002">
    <property type="protein sequence ID" value="KAJ0220285.1"/>
    <property type="molecule type" value="Genomic_DNA"/>
</dbReference>
<feature type="region of interest" description="Disordered" evidence="1">
    <location>
        <begin position="38"/>
        <end position="72"/>
    </location>
</feature>
<accession>A0A9R1XMF4</accession>
<comment type="caution">
    <text evidence="2">The sequence shown here is derived from an EMBL/GenBank/DDBJ whole genome shotgun (WGS) entry which is preliminary data.</text>
</comment>
<feature type="compositionally biased region" description="Basic and acidic residues" evidence="1">
    <location>
        <begin position="38"/>
        <end position="48"/>
    </location>
</feature>
<name>A0A9R1XMF4_LACSA</name>
<organism evidence="2 3">
    <name type="scientific">Lactuca sativa</name>
    <name type="common">Garden lettuce</name>
    <dbReference type="NCBI Taxonomy" id="4236"/>
    <lineage>
        <taxon>Eukaryota</taxon>
        <taxon>Viridiplantae</taxon>
        <taxon>Streptophyta</taxon>
        <taxon>Embryophyta</taxon>
        <taxon>Tracheophyta</taxon>
        <taxon>Spermatophyta</taxon>
        <taxon>Magnoliopsida</taxon>
        <taxon>eudicotyledons</taxon>
        <taxon>Gunneridae</taxon>
        <taxon>Pentapetalae</taxon>
        <taxon>asterids</taxon>
        <taxon>campanulids</taxon>
        <taxon>Asterales</taxon>
        <taxon>Asteraceae</taxon>
        <taxon>Cichorioideae</taxon>
        <taxon>Cichorieae</taxon>
        <taxon>Lactucinae</taxon>
        <taxon>Lactuca</taxon>
    </lineage>
</organism>
<evidence type="ECO:0000313" key="3">
    <source>
        <dbReference type="Proteomes" id="UP000235145"/>
    </source>
</evidence>
<proteinExistence type="predicted"/>
<evidence type="ECO:0000313" key="2">
    <source>
        <dbReference type="EMBL" id="KAJ0220285.1"/>
    </source>
</evidence>
<feature type="compositionally biased region" description="Basic and acidic residues" evidence="1">
    <location>
        <begin position="63"/>
        <end position="72"/>
    </location>
</feature>
<gene>
    <name evidence="2" type="ORF">LSAT_V11C200091880</name>
</gene>
<protein>
    <submittedName>
        <fullName evidence="2">Uncharacterized protein</fullName>
    </submittedName>
</protein>
<sequence length="108" mass="12597">MSQKDIETKLINFMRRVGTSSTTLLFLMKLCVNTRKLDHDTTHSRPECEVGNEESGGSSKRSRTTEEREYSQKRQLVMVQQLNVKHAEMRQKKGKVRLLTKLLQNFVQ</sequence>
<keyword evidence="3" id="KW-1185">Reference proteome</keyword>
<reference evidence="2 3" key="1">
    <citation type="journal article" date="2017" name="Nat. Commun.">
        <title>Genome assembly with in vitro proximity ligation data and whole-genome triplication in lettuce.</title>
        <authorList>
            <person name="Reyes-Chin-Wo S."/>
            <person name="Wang Z."/>
            <person name="Yang X."/>
            <person name="Kozik A."/>
            <person name="Arikit S."/>
            <person name="Song C."/>
            <person name="Xia L."/>
            <person name="Froenicke L."/>
            <person name="Lavelle D.O."/>
            <person name="Truco M.J."/>
            <person name="Xia R."/>
            <person name="Zhu S."/>
            <person name="Xu C."/>
            <person name="Xu H."/>
            <person name="Xu X."/>
            <person name="Cox K."/>
            <person name="Korf I."/>
            <person name="Meyers B.C."/>
            <person name="Michelmore R.W."/>
        </authorList>
    </citation>
    <scope>NUCLEOTIDE SEQUENCE [LARGE SCALE GENOMIC DNA]</scope>
    <source>
        <strain evidence="3">cv. Salinas</strain>
        <tissue evidence="2">Seedlings</tissue>
    </source>
</reference>
<evidence type="ECO:0000256" key="1">
    <source>
        <dbReference type="SAM" id="MobiDB-lite"/>
    </source>
</evidence>
<dbReference type="Proteomes" id="UP000235145">
    <property type="component" value="Unassembled WGS sequence"/>
</dbReference>